<reference evidence="3" key="2">
    <citation type="submission" date="2021-04" db="EMBL/GenBank/DDBJ databases">
        <authorList>
            <person name="Gilroy R."/>
        </authorList>
    </citation>
    <scope>NUCLEOTIDE SEQUENCE</scope>
    <source>
        <strain evidence="3">ChiGjej6B6-14162</strain>
    </source>
</reference>
<feature type="domain" description="Xaa-Pro dipeptidyl-peptidase-like" evidence="2">
    <location>
        <begin position="72"/>
        <end position="335"/>
    </location>
</feature>
<dbReference type="Pfam" id="PF02129">
    <property type="entry name" value="Peptidase_S15"/>
    <property type="match status" value="1"/>
</dbReference>
<dbReference type="Gene3D" id="1.10.10.800">
    <property type="match status" value="1"/>
</dbReference>
<comment type="caution">
    <text evidence="3">The sequence shown here is derived from an EMBL/GenBank/DDBJ whole genome shotgun (WGS) entry which is preliminary data.</text>
</comment>
<evidence type="ECO:0000256" key="1">
    <source>
        <dbReference type="SAM" id="SignalP"/>
    </source>
</evidence>
<dbReference type="AlphaFoldDB" id="A0A9D1X902"/>
<evidence type="ECO:0000259" key="2">
    <source>
        <dbReference type="Pfam" id="PF02129"/>
    </source>
</evidence>
<dbReference type="SUPFAM" id="SSF53474">
    <property type="entry name" value="alpha/beta-Hydrolases"/>
    <property type="match status" value="1"/>
</dbReference>
<dbReference type="PANTHER" id="PTHR47751:SF1">
    <property type="entry name" value="SUPERFAMILY HYDROLASE, PUTATIVE (AFU_ORTHOLOGUE AFUA_2G16580)-RELATED"/>
    <property type="match status" value="1"/>
</dbReference>
<dbReference type="EMBL" id="DXEL01000009">
    <property type="protein sequence ID" value="HIX73610.1"/>
    <property type="molecule type" value="Genomic_DNA"/>
</dbReference>
<evidence type="ECO:0000313" key="3">
    <source>
        <dbReference type="EMBL" id="HIX73610.1"/>
    </source>
</evidence>
<dbReference type="PANTHER" id="PTHR47751">
    <property type="entry name" value="SUPERFAMILY HYDROLASE, PUTATIVE (AFU_ORTHOLOGUE AFUA_2G16580)-RELATED"/>
    <property type="match status" value="1"/>
</dbReference>
<dbReference type="InterPro" id="IPR000383">
    <property type="entry name" value="Xaa-Pro-like_dom"/>
</dbReference>
<dbReference type="InterPro" id="IPR051411">
    <property type="entry name" value="Polyketide_trans_af380"/>
</dbReference>
<proteinExistence type="predicted"/>
<organism evidence="3 4">
    <name type="scientific">Candidatus Parabacteroides intestinipullorum</name>
    <dbReference type="NCBI Taxonomy" id="2838723"/>
    <lineage>
        <taxon>Bacteria</taxon>
        <taxon>Pseudomonadati</taxon>
        <taxon>Bacteroidota</taxon>
        <taxon>Bacteroidia</taxon>
        <taxon>Bacteroidales</taxon>
        <taxon>Tannerellaceae</taxon>
        <taxon>Parabacteroides</taxon>
    </lineage>
</organism>
<accession>A0A9D1X902</accession>
<dbReference type="GO" id="GO:0016787">
    <property type="term" value="F:hydrolase activity"/>
    <property type="evidence" value="ECO:0007669"/>
    <property type="project" value="UniProtKB-KW"/>
</dbReference>
<keyword evidence="3" id="KW-0378">Hydrolase</keyword>
<protein>
    <submittedName>
        <fullName evidence="3">Alpha/beta hydrolase</fullName>
    </submittedName>
</protein>
<evidence type="ECO:0000313" key="4">
    <source>
        <dbReference type="Proteomes" id="UP000886740"/>
    </source>
</evidence>
<sequence length="362" mass="40265">MRNLFWSLCLVAFGWCGLGDLHAADGRAGTDNDHSNNCIMEKELNLTREWDKVFPQSDKVNHSKVTFHNRYGITLAADLYVPKNAEGRLPAIAVSGPFGAVKEQSSGLYAQALAEMGFLAIAFDPSFTGESGGEPRYVASPDINTEDFCAAVDYLLSRDDVDAERVGILGICGWGGMALNAAAIDTRIKATVTVTMYDMSRVNANGYFDSMDADARYELRRQLNAQRTEDYKNGSYALAGGVPDQLPDDAPWFVKDYYAYYKTSRGYHKRSLNSNGGWNKTSALSFINMPLLAYSDEIRSAVLMIHGEKAHSRYFSEDAFKKLKGDNKELLIIPGASHVDLYDNLEVIPFERIRNFFQSSLK</sequence>
<dbReference type="Gene3D" id="3.40.50.1820">
    <property type="entry name" value="alpha/beta hydrolase"/>
    <property type="match status" value="1"/>
</dbReference>
<dbReference type="InterPro" id="IPR029058">
    <property type="entry name" value="AB_hydrolase_fold"/>
</dbReference>
<reference evidence="3" key="1">
    <citation type="journal article" date="2021" name="PeerJ">
        <title>Extensive microbial diversity within the chicken gut microbiome revealed by metagenomics and culture.</title>
        <authorList>
            <person name="Gilroy R."/>
            <person name="Ravi A."/>
            <person name="Getino M."/>
            <person name="Pursley I."/>
            <person name="Horton D.L."/>
            <person name="Alikhan N.F."/>
            <person name="Baker D."/>
            <person name="Gharbi K."/>
            <person name="Hall N."/>
            <person name="Watson M."/>
            <person name="Adriaenssens E.M."/>
            <person name="Foster-Nyarko E."/>
            <person name="Jarju S."/>
            <person name="Secka A."/>
            <person name="Antonio M."/>
            <person name="Oren A."/>
            <person name="Chaudhuri R.R."/>
            <person name="La Ragione R."/>
            <person name="Hildebrand F."/>
            <person name="Pallen M.J."/>
        </authorList>
    </citation>
    <scope>NUCLEOTIDE SEQUENCE</scope>
    <source>
        <strain evidence="3">ChiGjej6B6-14162</strain>
    </source>
</reference>
<feature type="signal peptide" evidence="1">
    <location>
        <begin position="1"/>
        <end position="23"/>
    </location>
</feature>
<name>A0A9D1X902_9BACT</name>
<dbReference type="Proteomes" id="UP000886740">
    <property type="component" value="Unassembled WGS sequence"/>
</dbReference>
<keyword evidence="1" id="KW-0732">Signal</keyword>
<gene>
    <name evidence="3" type="ORF">H9977_00935</name>
</gene>
<feature type="chain" id="PRO_5039300557" evidence="1">
    <location>
        <begin position="24"/>
        <end position="362"/>
    </location>
</feature>